<dbReference type="EMBL" id="KQ418004">
    <property type="protein sequence ID" value="KOF89330.1"/>
    <property type="molecule type" value="Genomic_DNA"/>
</dbReference>
<evidence type="ECO:0000313" key="2">
    <source>
        <dbReference type="EMBL" id="KOF89330.1"/>
    </source>
</evidence>
<name>A0A0L8HKL5_OCTBM</name>
<feature type="transmembrane region" description="Helical" evidence="1">
    <location>
        <begin position="57"/>
        <end position="74"/>
    </location>
</feature>
<accession>A0A0L8HKL5</accession>
<feature type="transmembrane region" description="Helical" evidence="1">
    <location>
        <begin position="29"/>
        <end position="51"/>
    </location>
</feature>
<dbReference type="AlphaFoldDB" id="A0A0L8HKL5"/>
<evidence type="ECO:0000256" key="1">
    <source>
        <dbReference type="SAM" id="Phobius"/>
    </source>
</evidence>
<reference evidence="2" key="1">
    <citation type="submission" date="2015-07" db="EMBL/GenBank/DDBJ databases">
        <title>MeaNS - Measles Nucleotide Surveillance Program.</title>
        <authorList>
            <person name="Tran T."/>
            <person name="Druce J."/>
        </authorList>
    </citation>
    <scope>NUCLEOTIDE SEQUENCE</scope>
    <source>
        <strain evidence="2">UCB-OBI-ISO-001</strain>
        <tissue evidence="2">Gonad</tissue>
    </source>
</reference>
<sequence length="117" mass="13644">MNGWVDGWNCWLLNSCISYKLLHSLYAEFMLMGISFGKSPAFTCCLCLVYWTVVFLYSFTYLFLFFIVVSLLFFSPKNICMHTNVISRLVFLCCDRHQIVKKIVTYILSNGNVSMFL</sequence>
<keyword evidence="1" id="KW-0812">Transmembrane</keyword>
<keyword evidence="1" id="KW-1133">Transmembrane helix</keyword>
<gene>
    <name evidence="2" type="ORF">OCBIM_22013249mg</name>
</gene>
<protein>
    <submittedName>
        <fullName evidence="2">Uncharacterized protein</fullName>
    </submittedName>
</protein>
<proteinExistence type="predicted"/>
<keyword evidence="1" id="KW-0472">Membrane</keyword>
<organism evidence="2">
    <name type="scientific">Octopus bimaculoides</name>
    <name type="common">California two-spotted octopus</name>
    <dbReference type="NCBI Taxonomy" id="37653"/>
    <lineage>
        <taxon>Eukaryota</taxon>
        <taxon>Metazoa</taxon>
        <taxon>Spiralia</taxon>
        <taxon>Lophotrochozoa</taxon>
        <taxon>Mollusca</taxon>
        <taxon>Cephalopoda</taxon>
        <taxon>Coleoidea</taxon>
        <taxon>Octopodiformes</taxon>
        <taxon>Octopoda</taxon>
        <taxon>Incirrata</taxon>
        <taxon>Octopodidae</taxon>
        <taxon>Octopus</taxon>
    </lineage>
</organism>